<feature type="compositionally biased region" description="Low complexity" evidence="1">
    <location>
        <begin position="1"/>
        <end position="18"/>
    </location>
</feature>
<feature type="compositionally biased region" description="Polar residues" evidence="1">
    <location>
        <begin position="84"/>
        <end position="94"/>
    </location>
</feature>
<proteinExistence type="predicted"/>
<dbReference type="Proteomes" id="UP001066276">
    <property type="component" value="Chromosome 9"/>
</dbReference>
<feature type="region of interest" description="Disordered" evidence="1">
    <location>
        <begin position="1"/>
        <end position="96"/>
    </location>
</feature>
<dbReference type="EMBL" id="JANPWB010000013">
    <property type="protein sequence ID" value="KAJ1104681.1"/>
    <property type="molecule type" value="Genomic_DNA"/>
</dbReference>
<protein>
    <submittedName>
        <fullName evidence="2">Uncharacterized protein</fullName>
    </submittedName>
</protein>
<feature type="compositionally biased region" description="Basic and acidic residues" evidence="1">
    <location>
        <begin position="125"/>
        <end position="143"/>
    </location>
</feature>
<comment type="caution">
    <text evidence="2">The sequence shown here is derived from an EMBL/GenBank/DDBJ whole genome shotgun (WGS) entry which is preliminary data.</text>
</comment>
<feature type="region of interest" description="Disordered" evidence="1">
    <location>
        <begin position="125"/>
        <end position="217"/>
    </location>
</feature>
<evidence type="ECO:0000313" key="3">
    <source>
        <dbReference type="Proteomes" id="UP001066276"/>
    </source>
</evidence>
<feature type="region of interest" description="Disordered" evidence="1">
    <location>
        <begin position="256"/>
        <end position="283"/>
    </location>
</feature>
<name>A0AAV7MMS1_PLEWA</name>
<accession>A0AAV7MMS1</accession>
<feature type="compositionally biased region" description="Acidic residues" evidence="1">
    <location>
        <begin position="268"/>
        <end position="283"/>
    </location>
</feature>
<gene>
    <name evidence="2" type="ORF">NDU88_002090</name>
</gene>
<evidence type="ECO:0000256" key="1">
    <source>
        <dbReference type="SAM" id="MobiDB-lite"/>
    </source>
</evidence>
<evidence type="ECO:0000313" key="2">
    <source>
        <dbReference type="EMBL" id="KAJ1104681.1"/>
    </source>
</evidence>
<sequence length="283" mass="30011">MSRPTRAASGRVASAIAACESQDSDGDRDEGSVAPGQGTQTQQEFPSAHSLLMFRGEAQGSQDAGPGAAGTDSATLGADPASAVTPNAQGNWDQAETWDLESRIREQRRVVLETEARWAQLCKDREEANARSEATKRAREARESIGAQQPGPGSGTWVWVPQSGGDQRQEAGAAEGLVGAGKPGDAHGHGGRNKPMPTAEVGKRRATPTGRNTAQTRWYKALEGSAAAFSIPGEHGYRPDGVRHAGTEAVEITSTKARSVAQHRGQWEGEDELELDYEEKGDE</sequence>
<keyword evidence="3" id="KW-1185">Reference proteome</keyword>
<organism evidence="2 3">
    <name type="scientific">Pleurodeles waltl</name>
    <name type="common">Iberian ribbed newt</name>
    <dbReference type="NCBI Taxonomy" id="8319"/>
    <lineage>
        <taxon>Eukaryota</taxon>
        <taxon>Metazoa</taxon>
        <taxon>Chordata</taxon>
        <taxon>Craniata</taxon>
        <taxon>Vertebrata</taxon>
        <taxon>Euteleostomi</taxon>
        <taxon>Amphibia</taxon>
        <taxon>Batrachia</taxon>
        <taxon>Caudata</taxon>
        <taxon>Salamandroidea</taxon>
        <taxon>Salamandridae</taxon>
        <taxon>Pleurodelinae</taxon>
        <taxon>Pleurodeles</taxon>
    </lineage>
</organism>
<reference evidence="2" key="1">
    <citation type="journal article" date="2022" name="bioRxiv">
        <title>Sequencing and chromosome-scale assembly of the giantPleurodeles waltlgenome.</title>
        <authorList>
            <person name="Brown T."/>
            <person name="Elewa A."/>
            <person name="Iarovenko S."/>
            <person name="Subramanian E."/>
            <person name="Araus A.J."/>
            <person name="Petzold A."/>
            <person name="Susuki M."/>
            <person name="Suzuki K.-i.T."/>
            <person name="Hayashi T."/>
            <person name="Toyoda A."/>
            <person name="Oliveira C."/>
            <person name="Osipova E."/>
            <person name="Leigh N.D."/>
            <person name="Simon A."/>
            <person name="Yun M.H."/>
        </authorList>
    </citation>
    <scope>NUCLEOTIDE SEQUENCE</scope>
    <source>
        <strain evidence="2">20211129_DDA</strain>
        <tissue evidence="2">Liver</tissue>
    </source>
</reference>
<dbReference type="AlphaFoldDB" id="A0AAV7MMS1"/>